<dbReference type="AlphaFoldDB" id="A0A7W7LQX0"/>
<dbReference type="InterPro" id="IPR045513">
    <property type="entry name" value="DUF6479"/>
</dbReference>
<protein>
    <recommendedName>
        <fullName evidence="5">Secreted protein</fullName>
    </recommendedName>
</protein>
<proteinExistence type="predicted"/>
<dbReference type="Pfam" id="PF20087">
    <property type="entry name" value="DUF6479"/>
    <property type="match status" value="1"/>
</dbReference>
<name>A0A7W7LQX0_9ACTN</name>
<evidence type="ECO:0000256" key="1">
    <source>
        <dbReference type="SAM" id="MobiDB-lite"/>
    </source>
</evidence>
<evidence type="ECO:0000313" key="4">
    <source>
        <dbReference type="Proteomes" id="UP000556084"/>
    </source>
</evidence>
<feature type="compositionally biased region" description="Basic and acidic residues" evidence="1">
    <location>
        <begin position="88"/>
        <end position="126"/>
    </location>
</feature>
<feature type="transmembrane region" description="Helical" evidence="2">
    <location>
        <begin position="12"/>
        <end position="36"/>
    </location>
</feature>
<sequence length="143" mass="15563">MRIEHTDLALPSYLGGIAPFIVGLCVGGLLIAAFFFGQRYRAQEPPPPSQPQRRSGAWQTREEHESGPSSPDHGPGHDDNDDAVGYVTEHHESDRLQPEADGERVLPHEIRNPGAHPEELSDERKKWPPGSSGSFGSGGSGRH</sequence>
<gene>
    <name evidence="3" type="ORF">FHS39_003847</name>
</gene>
<dbReference type="RefSeq" id="WP_045932196.1">
    <property type="nucleotide sequence ID" value="NZ_JACHJH010000005.1"/>
</dbReference>
<feature type="compositionally biased region" description="Gly residues" evidence="1">
    <location>
        <begin position="133"/>
        <end position="143"/>
    </location>
</feature>
<reference evidence="3 4" key="1">
    <citation type="submission" date="2020-08" db="EMBL/GenBank/DDBJ databases">
        <title>Genomic Encyclopedia of Type Strains, Phase III (KMG-III): the genomes of soil and plant-associated and newly described type strains.</title>
        <authorList>
            <person name="Whitman W."/>
        </authorList>
    </citation>
    <scope>NUCLEOTIDE SEQUENCE [LARGE SCALE GENOMIC DNA]</scope>
    <source>
        <strain evidence="3 4">CECT 3266</strain>
    </source>
</reference>
<evidence type="ECO:0000313" key="3">
    <source>
        <dbReference type="EMBL" id="MBB4894789.1"/>
    </source>
</evidence>
<keyword evidence="4" id="KW-1185">Reference proteome</keyword>
<comment type="caution">
    <text evidence="3">The sequence shown here is derived from an EMBL/GenBank/DDBJ whole genome shotgun (WGS) entry which is preliminary data.</text>
</comment>
<feature type="region of interest" description="Disordered" evidence="1">
    <location>
        <begin position="41"/>
        <end position="143"/>
    </location>
</feature>
<evidence type="ECO:0008006" key="5">
    <source>
        <dbReference type="Google" id="ProtNLM"/>
    </source>
</evidence>
<dbReference type="EMBL" id="JACHJH010000005">
    <property type="protein sequence ID" value="MBB4894789.1"/>
    <property type="molecule type" value="Genomic_DNA"/>
</dbReference>
<keyword evidence="2" id="KW-0472">Membrane</keyword>
<accession>A0A7W7LQX0</accession>
<keyword evidence="2" id="KW-0812">Transmembrane</keyword>
<evidence type="ECO:0000256" key="2">
    <source>
        <dbReference type="SAM" id="Phobius"/>
    </source>
</evidence>
<dbReference type="Proteomes" id="UP000556084">
    <property type="component" value="Unassembled WGS sequence"/>
</dbReference>
<keyword evidence="2" id="KW-1133">Transmembrane helix</keyword>
<organism evidence="3 4">
    <name type="scientific">Streptomyces olivoverticillatus</name>
    <dbReference type="NCBI Taxonomy" id="66427"/>
    <lineage>
        <taxon>Bacteria</taxon>
        <taxon>Bacillati</taxon>
        <taxon>Actinomycetota</taxon>
        <taxon>Actinomycetes</taxon>
        <taxon>Kitasatosporales</taxon>
        <taxon>Streptomycetaceae</taxon>
        <taxon>Streptomyces</taxon>
    </lineage>
</organism>